<sequence length="43" mass="4835">MPVMFPQKVLQEEVCEQQLPVQKIYNQGRKETSGKGLGLVCTV</sequence>
<name>A0AAT9JG90_9VIRU</name>
<reference evidence="1" key="1">
    <citation type="journal article" date="2024" name="Environ. Microbiol. Rep.">
        <title>Hiding in plain sight: The discovery of complete genomes of 11 hypothetical spindle-shaped viruses that putatively infect mesophilic ammonia-oxidizing archaea.</title>
        <authorList>
            <person name="Ni Y."/>
            <person name="Xu T."/>
            <person name="Yan S."/>
            <person name="Chen L."/>
            <person name="Wang Y."/>
        </authorList>
    </citation>
    <scope>NUCLEOTIDE SEQUENCE</scope>
    <source>
        <strain evidence="1">NMC1</strain>
    </source>
</reference>
<proteinExistence type="predicted"/>
<protein>
    <submittedName>
        <fullName evidence="1">ORF29</fullName>
    </submittedName>
</protein>
<dbReference type="EMBL" id="BK067789">
    <property type="protein sequence ID" value="DBA52068.1"/>
    <property type="molecule type" value="Genomic_DNA"/>
</dbReference>
<organism evidence="1">
    <name type="scientific">Nitrosopumilaceae spindle-shaped virus</name>
    <dbReference type="NCBI Taxonomy" id="3065433"/>
    <lineage>
        <taxon>Viruses</taxon>
    </lineage>
</organism>
<accession>A0AAT9JG90</accession>
<evidence type="ECO:0000313" key="1">
    <source>
        <dbReference type="EMBL" id="DBA52068.1"/>
    </source>
</evidence>
<reference evidence="1" key="2">
    <citation type="submission" date="2024-03" db="EMBL/GenBank/DDBJ databases">
        <authorList>
            <person name="Ni Y."/>
            <person name="Xu T."/>
            <person name="Yan S."/>
            <person name="Chen L."/>
            <person name="Wang Y."/>
        </authorList>
    </citation>
    <scope>NUCLEOTIDE SEQUENCE</scope>
    <source>
        <strain evidence="1">NMC1</strain>
    </source>
</reference>